<gene>
    <name evidence="1" type="ORF">ACFQKB_28235</name>
</gene>
<evidence type="ECO:0000313" key="2">
    <source>
        <dbReference type="Proteomes" id="UP001596380"/>
    </source>
</evidence>
<dbReference type="Proteomes" id="UP001596380">
    <property type="component" value="Unassembled WGS sequence"/>
</dbReference>
<keyword evidence="2" id="KW-1185">Reference proteome</keyword>
<dbReference type="EMBL" id="JBHSXS010000021">
    <property type="protein sequence ID" value="MFC6883676.1"/>
    <property type="molecule type" value="Genomic_DNA"/>
</dbReference>
<accession>A0ABW2CRS0</accession>
<comment type="caution">
    <text evidence="1">The sequence shown here is derived from an EMBL/GenBank/DDBJ whole genome shotgun (WGS) entry which is preliminary data.</text>
</comment>
<reference evidence="2" key="1">
    <citation type="journal article" date="2019" name="Int. J. Syst. Evol. Microbiol.">
        <title>The Global Catalogue of Microorganisms (GCM) 10K type strain sequencing project: providing services to taxonomists for standard genome sequencing and annotation.</title>
        <authorList>
            <consortium name="The Broad Institute Genomics Platform"/>
            <consortium name="The Broad Institute Genome Sequencing Center for Infectious Disease"/>
            <person name="Wu L."/>
            <person name="Ma J."/>
        </authorList>
    </citation>
    <scope>NUCLEOTIDE SEQUENCE [LARGE SCALE GENOMIC DNA]</scope>
    <source>
        <strain evidence="2">JCM 3369</strain>
    </source>
</reference>
<protein>
    <submittedName>
        <fullName evidence="1">Uncharacterized protein</fullName>
    </submittedName>
</protein>
<proteinExistence type="predicted"/>
<evidence type="ECO:0000313" key="1">
    <source>
        <dbReference type="EMBL" id="MFC6883676.1"/>
    </source>
</evidence>
<organism evidence="1 2">
    <name type="scientific">Actinomadura yumaensis</name>
    <dbReference type="NCBI Taxonomy" id="111807"/>
    <lineage>
        <taxon>Bacteria</taxon>
        <taxon>Bacillati</taxon>
        <taxon>Actinomycetota</taxon>
        <taxon>Actinomycetes</taxon>
        <taxon>Streptosporangiales</taxon>
        <taxon>Thermomonosporaceae</taxon>
        <taxon>Actinomadura</taxon>
    </lineage>
</organism>
<sequence>MKIAGALAAPSPGPATAIAPVLSARPTTGGVPADLKAAGKQLNGGVFAGTEPE</sequence>
<dbReference type="RefSeq" id="WP_378048644.1">
    <property type="nucleotide sequence ID" value="NZ_JBHSXE010000001.1"/>
</dbReference>
<name>A0ABW2CRS0_9ACTN</name>